<proteinExistence type="predicted"/>
<dbReference type="EMBL" id="BLXT01002349">
    <property type="protein sequence ID" value="GFN93446.1"/>
    <property type="molecule type" value="Genomic_DNA"/>
</dbReference>
<evidence type="ECO:0000313" key="1">
    <source>
        <dbReference type="EMBL" id="GFN93446.1"/>
    </source>
</evidence>
<comment type="caution">
    <text evidence="1">The sequence shown here is derived from an EMBL/GenBank/DDBJ whole genome shotgun (WGS) entry which is preliminary data.</text>
</comment>
<protein>
    <submittedName>
        <fullName evidence="1">Uncharacterized protein</fullName>
    </submittedName>
</protein>
<sequence length="100" mass="11133">MTLIPSSIFRAKLEMSAQLTDKSSQSCFMTSHLFRTEPIASSSRECFQNPVFLPRLHARVGPELVAKSSCKFQVKFANAIATVSARSLPELDRSEQGVRE</sequence>
<dbReference type="AlphaFoldDB" id="A0AAV3ZG43"/>
<accession>A0AAV3ZG43</accession>
<keyword evidence="2" id="KW-1185">Reference proteome</keyword>
<organism evidence="1 2">
    <name type="scientific">Plakobranchus ocellatus</name>
    <dbReference type="NCBI Taxonomy" id="259542"/>
    <lineage>
        <taxon>Eukaryota</taxon>
        <taxon>Metazoa</taxon>
        <taxon>Spiralia</taxon>
        <taxon>Lophotrochozoa</taxon>
        <taxon>Mollusca</taxon>
        <taxon>Gastropoda</taxon>
        <taxon>Heterobranchia</taxon>
        <taxon>Euthyneura</taxon>
        <taxon>Panpulmonata</taxon>
        <taxon>Sacoglossa</taxon>
        <taxon>Placobranchoidea</taxon>
        <taxon>Plakobranchidae</taxon>
        <taxon>Plakobranchus</taxon>
    </lineage>
</organism>
<reference evidence="1 2" key="1">
    <citation type="journal article" date="2021" name="Elife">
        <title>Chloroplast acquisition without the gene transfer in kleptoplastic sea slugs, Plakobranchus ocellatus.</title>
        <authorList>
            <person name="Maeda T."/>
            <person name="Takahashi S."/>
            <person name="Yoshida T."/>
            <person name="Shimamura S."/>
            <person name="Takaki Y."/>
            <person name="Nagai Y."/>
            <person name="Toyoda A."/>
            <person name="Suzuki Y."/>
            <person name="Arimoto A."/>
            <person name="Ishii H."/>
            <person name="Satoh N."/>
            <person name="Nishiyama T."/>
            <person name="Hasebe M."/>
            <person name="Maruyama T."/>
            <person name="Minagawa J."/>
            <person name="Obokata J."/>
            <person name="Shigenobu S."/>
        </authorList>
    </citation>
    <scope>NUCLEOTIDE SEQUENCE [LARGE SCALE GENOMIC DNA]</scope>
</reference>
<evidence type="ECO:0000313" key="2">
    <source>
        <dbReference type="Proteomes" id="UP000735302"/>
    </source>
</evidence>
<gene>
    <name evidence="1" type="ORF">PoB_001995200</name>
</gene>
<dbReference type="Proteomes" id="UP000735302">
    <property type="component" value="Unassembled WGS sequence"/>
</dbReference>
<name>A0AAV3ZG43_9GAST</name>